<dbReference type="PANTHER" id="PTHR22803">
    <property type="entry name" value="MANNOSE, PHOSPHOLIPASE, LECTIN RECEPTOR RELATED"/>
    <property type="match status" value="1"/>
</dbReference>
<dbReference type="AlphaFoldDB" id="A0A8S3UNR7"/>
<dbReference type="Pfam" id="PF00059">
    <property type="entry name" value="Lectin_C"/>
    <property type="match status" value="1"/>
</dbReference>
<dbReference type="SMART" id="SM00034">
    <property type="entry name" value="CLECT"/>
    <property type="match status" value="1"/>
</dbReference>
<keyword evidence="5" id="KW-1185">Reference proteome</keyword>
<evidence type="ECO:0000259" key="3">
    <source>
        <dbReference type="PROSITE" id="PS50041"/>
    </source>
</evidence>
<keyword evidence="1" id="KW-1015">Disulfide bond</keyword>
<evidence type="ECO:0000313" key="5">
    <source>
        <dbReference type="Proteomes" id="UP000683360"/>
    </source>
</evidence>
<dbReference type="Gene3D" id="3.10.100.10">
    <property type="entry name" value="Mannose-Binding Protein A, subunit A"/>
    <property type="match status" value="1"/>
</dbReference>
<dbReference type="SUPFAM" id="SSF56436">
    <property type="entry name" value="C-type lectin-like"/>
    <property type="match status" value="1"/>
</dbReference>
<dbReference type="InterPro" id="IPR001304">
    <property type="entry name" value="C-type_lectin-like"/>
</dbReference>
<dbReference type="PROSITE" id="PS50041">
    <property type="entry name" value="C_TYPE_LECTIN_2"/>
    <property type="match status" value="1"/>
</dbReference>
<feature type="domain" description="C-type lectin" evidence="3">
    <location>
        <begin position="65"/>
        <end position="187"/>
    </location>
</feature>
<dbReference type="InterPro" id="IPR016187">
    <property type="entry name" value="CTDL_fold"/>
</dbReference>
<evidence type="ECO:0000256" key="1">
    <source>
        <dbReference type="ARBA" id="ARBA00023157"/>
    </source>
</evidence>
<evidence type="ECO:0000313" key="4">
    <source>
        <dbReference type="EMBL" id="CAG2245524.1"/>
    </source>
</evidence>
<sequence length="252" mass="28284">MAMMAMTMMKSMSLTTAQAVPVQNAVEAVTAAAVACPTPKPPPATTKCVPSSCPEGYRLLDDQNVSPNCYMFSGTTKKNWFKALMTCTMTKGATLWVPNSEAEANAVRTTFSLPRDYRIWTWGLKDDYGNFVFAIDNSVFSFATLKFGTGESGPRGANCVTTRYLTYPLAWRWIDRNCKDDELFVCELPRPVSPEYKILPWMHYFFVARVDKIWTGGNDLKDDNGNFVFAIDNSEFSFDNLEFGTGNFDFII</sequence>
<gene>
    <name evidence="4" type="ORF">MEDL_57526</name>
</gene>
<dbReference type="EMBL" id="CAJPWZ010002775">
    <property type="protein sequence ID" value="CAG2245524.1"/>
    <property type="molecule type" value="Genomic_DNA"/>
</dbReference>
<dbReference type="InterPro" id="IPR016186">
    <property type="entry name" value="C-type_lectin-like/link_sf"/>
</dbReference>
<feature type="signal peptide" evidence="2">
    <location>
        <begin position="1"/>
        <end position="19"/>
    </location>
</feature>
<dbReference type="CDD" id="cd00037">
    <property type="entry name" value="CLECT"/>
    <property type="match status" value="1"/>
</dbReference>
<protein>
    <recommendedName>
        <fullName evidence="3">C-type lectin domain-containing protein</fullName>
    </recommendedName>
</protein>
<keyword evidence="2" id="KW-0732">Signal</keyword>
<dbReference type="Proteomes" id="UP000683360">
    <property type="component" value="Unassembled WGS sequence"/>
</dbReference>
<feature type="chain" id="PRO_5035942355" description="C-type lectin domain-containing protein" evidence="2">
    <location>
        <begin position="20"/>
        <end position="252"/>
    </location>
</feature>
<name>A0A8S3UNR7_MYTED</name>
<proteinExistence type="predicted"/>
<dbReference type="InterPro" id="IPR050111">
    <property type="entry name" value="C-type_lectin/snaclec_domain"/>
</dbReference>
<comment type="caution">
    <text evidence="4">The sequence shown here is derived from an EMBL/GenBank/DDBJ whole genome shotgun (WGS) entry which is preliminary data.</text>
</comment>
<evidence type="ECO:0000256" key="2">
    <source>
        <dbReference type="SAM" id="SignalP"/>
    </source>
</evidence>
<reference evidence="4" key="1">
    <citation type="submission" date="2021-03" db="EMBL/GenBank/DDBJ databases">
        <authorList>
            <person name="Bekaert M."/>
        </authorList>
    </citation>
    <scope>NUCLEOTIDE SEQUENCE</scope>
</reference>
<dbReference type="InterPro" id="IPR018378">
    <property type="entry name" value="C-type_lectin_CS"/>
</dbReference>
<accession>A0A8S3UNR7</accession>
<dbReference type="PROSITE" id="PS00615">
    <property type="entry name" value="C_TYPE_LECTIN_1"/>
    <property type="match status" value="1"/>
</dbReference>
<organism evidence="4 5">
    <name type="scientific">Mytilus edulis</name>
    <name type="common">Blue mussel</name>
    <dbReference type="NCBI Taxonomy" id="6550"/>
    <lineage>
        <taxon>Eukaryota</taxon>
        <taxon>Metazoa</taxon>
        <taxon>Spiralia</taxon>
        <taxon>Lophotrochozoa</taxon>
        <taxon>Mollusca</taxon>
        <taxon>Bivalvia</taxon>
        <taxon>Autobranchia</taxon>
        <taxon>Pteriomorphia</taxon>
        <taxon>Mytilida</taxon>
        <taxon>Mytiloidea</taxon>
        <taxon>Mytilidae</taxon>
        <taxon>Mytilinae</taxon>
        <taxon>Mytilus</taxon>
    </lineage>
</organism>